<dbReference type="EMBL" id="BPWL01000002">
    <property type="protein sequence ID" value="GJJ07288.1"/>
    <property type="molecule type" value="Genomic_DNA"/>
</dbReference>
<comment type="caution">
    <text evidence="2">The sequence shown here is derived from an EMBL/GenBank/DDBJ whole genome shotgun (WGS) entry which is preliminary data.</text>
</comment>
<feature type="compositionally biased region" description="Low complexity" evidence="1">
    <location>
        <begin position="246"/>
        <end position="259"/>
    </location>
</feature>
<dbReference type="Proteomes" id="UP001050691">
    <property type="component" value="Unassembled WGS sequence"/>
</dbReference>
<keyword evidence="3" id="KW-1185">Reference proteome</keyword>
<dbReference type="PANTHER" id="PTHR38698">
    <property type="entry name" value="EXPRESSED PROTEIN"/>
    <property type="match status" value="1"/>
</dbReference>
<dbReference type="AlphaFoldDB" id="A0AAV5A3Q6"/>
<dbReference type="Pfam" id="PF17104">
    <property type="entry name" value="YBL010C_LAA2"/>
    <property type="match status" value="1"/>
</dbReference>
<evidence type="ECO:0000313" key="3">
    <source>
        <dbReference type="Proteomes" id="UP001050691"/>
    </source>
</evidence>
<sequence length="380" mass="41368">MDDWGTSVWDTPSGNPPTTSVVLISDAFAPEDVEDAPNDIGDSTTNFAGQNQFSEDDFGDDFGDFGDGEQLSFEDNDMNGFQDADAFQDFPALIPTAWEPLCLDPWPSSEELASDVDNLLQMIWPLDSSTILTDENIRQVEGITQILITPERQAHKLQFILPSLFSLTYVVFSRILYHTLFDETPAVATKPPNWIRSRIRRQHLITLGIPINLDEIMPHSNGKVMPAINVTTRPSSAPPGPREVSRSISVPVSRSGTPRPGTPQPQPSGTVRQSPIQTNNIASLGPRPNLDETKVVQTLKLDSDTLALLPLSTLEGHLGTLKSLTADTSALLTYLLQLRETLHQDAETYNGLIAGLVGEAQKKSLGSKSRSGGKRGSALA</sequence>
<feature type="region of interest" description="Disordered" evidence="1">
    <location>
        <begin position="227"/>
        <end position="289"/>
    </location>
</feature>
<dbReference type="PANTHER" id="PTHR38698:SF1">
    <property type="entry name" value="FUNGAL PROTEIN"/>
    <property type="match status" value="1"/>
</dbReference>
<accession>A0AAV5A3Q6</accession>
<gene>
    <name evidence="2" type="ORF">Clacol_001488</name>
</gene>
<proteinExistence type="predicted"/>
<reference evidence="2" key="1">
    <citation type="submission" date="2021-10" db="EMBL/GenBank/DDBJ databases">
        <title>De novo Genome Assembly of Clathrus columnatus (Basidiomycota, Fungi) Using Illumina and Nanopore Sequence Data.</title>
        <authorList>
            <person name="Ogiso-Tanaka E."/>
            <person name="Itagaki H."/>
            <person name="Hosoya T."/>
            <person name="Hosaka K."/>
        </authorList>
    </citation>
    <scope>NUCLEOTIDE SEQUENCE</scope>
    <source>
        <strain evidence="2">MO-923</strain>
    </source>
</reference>
<organism evidence="2 3">
    <name type="scientific">Clathrus columnatus</name>
    <dbReference type="NCBI Taxonomy" id="1419009"/>
    <lineage>
        <taxon>Eukaryota</taxon>
        <taxon>Fungi</taxon>
        <taxon>Dikarya</taxon>
        <taxon>Basidiomycota</taxon>
        <taxon>Agaricomycotina</taxon>
        <taxon>Agaricomycetes</taxon>
        <taxon>Phallomycetidae</taxon>
        <taxon>Phallales</taxon>
        <taxon>Clathraceae</taxon>
        <taxon>Clathrus</taxon>
    </lineage>
</organism>
<evidence type="ECO:0000256" key="1">
    <source>
        <dbReference type="SAM" id="MobiDB-lite"/>
    </source>
</evidence>
<evidence type="ECO:0000313" key="2">
    <source>
        <dbReference type="EMBL" id="GJJ07288.1"/>
    </source>
</evidence>
<feature type="compositionally biased region" description="Polar residues" evidence="1">
    <location>
        <begin position="271"/>
        <end position="282"/>
    </location>
</feature>
<protein>
    <submittedName>
        <fullName evidence="2">Uncharacterized protein</fullName>
    </submittedName>
</protein>
<dbReference type="InterPro" id="IPR031355">
    <property type="entry name" value="YBL010C/LAA2-like"/>
</dbReference>
<name>A0AAV5A3Q6_9AGAM</name>